<proteinExistence type="predicted"/>
<evidence type="ECO:0000313" key="2">
    <source>
        <dbReference type="Proteomes" id="UP000807306"/>
    </source>
</evidence>
<reference evidence="1" key="1">
    <citation type="submission" date="2020-11" db="EMBL/GenBank/DDBJ databases">
        <authorList>
            <consortium name="DOE Joint Genome Institute"/>
            <person name="Ahrendt S."/>
            <person name="Riley R."/>
            <person name="Andreopoulos W."/>
            <person name="Labutti K."/>
            <person name="Pangilinan J."/>
            <person name="Ruiz-Duenas F.J."/>
            <person name="Barrasa J.M."/>
            <person name="Sanchez-Garcia M."/>
            <person name="Camarero S."/>
            <person name="Miyauchi S."/>
            <person name="Serrano A."/>
            <person name="Linde D."/>
            <person name="Babiker R."/>
            <person name="Drula E."/>
            <person name="Ayuso-Fernandez I."/>
            <person name="Pacheco R."/>
            <person name="Padilla G."/>
            <person name="Ferreira P."/>
            <person name="Barriuso J."/>
            <person name="Kellner H."/>
            <person name="Castanera R."/>
            <person name="Alfaro M."/>
            <person name="Ramirez L."/>
            <person name="Pisabarro A.G."/>
            <person name="Kuo A."/>
            <person name="Tritt A."/>
            <person name="Lipzen A."/>
            <person name="He G."/>
            <person name="Yan M."/>
            <person name="Ng V."/>
            <person name="Cullen D."/>
            <person name="Martin F."/>
            <person name="Rosso M.-N."/>
            <person name="Henrissat B."/>
            <person name="Hibbett D."/>
            <person name="Martinez A.T."/>
            <person name="Grigoriev I.V."/>
        </authorList>
    </citation>
    <scope>NUCLEOTIDE SEQUENCE</scope>
    <source>
        <strain evidence="1">CBS 506.95</strain>
    </source>
</reference>
<dbReference type="EMBL" id="MU158049">
    <property type="protein sequence ID" value="KAF9521481.1"/>
    <property type="molecule type" value="Genomic_DNA"/>
</dbReference>
<name>A0A9P6E099_9AGAR</name>
<accession>A0A9P6E099</accession>
<dbReference type="Proteomes" id="UP000807306">
    <property type="component" value="Unassembled WGS sequence"/>
</dbReference>
<comment type="caution">
    <text evidence="1">The sequence shown here is derived from an EMBL/GenBank/DDBJ whole genome shotgun (WGS) entry which is preliminary data.</text>
</comment>
<dbReference type="OrthoDB" id="3064206at2759"/>
<sequence length="177" mass="19624">MNNESESEQGLEVLWDQGYEALLRKFGNEIRFPCLEAVTFELLAWRSDILSSAVGVVCNWLKDGHSGMMRVVDFGDLGEAHIDAQCLDTVKGLVIRWTRKKVSGEYICGSGYPQRLLLSIYALHSQCSMPGFTQHSPKEFRFAYMRFGREMSSIDLESVGLSSASVLGSPGHGAPVN</sequence>
<organism evidence="1 2">
    <name type="scientific">Crepidotus variabilis</name>
    <dbReference type="NCBI Taxonomy" id="179855"/>
    <lineage>
        <taxon>Eukaryota</taxon>
        <taxon>Fungi</taxon>
        <taxon>Dikarya</taxon>
        <taxon>Basidiomycota</taxon>
        <taxon>Agaricomycotina</taxon>
        <taxon>Agaricomycetes</taxon>
        <taxon>Agaricomycetidae</taxon>
        <taxon>Agaricales</taxon>
        <taxon>Agaricineae</taxon>
        <taxon>Crepidotaceae</taxon>
        <taxon>Crepidotus</taxon>
    </lineage>
</organism>
<protein>
    <submittedName>
        <fullName evidence="1">Uncharacterized protein</fullName>
    </submittedName>
</protein>
<dbReference type="AlphaFoldDB" id="A0A9P6E099"/>
<gene>
    <name evidence="1" type="ORF">CPB83DRAFT_900674</name>
</gene>
<keyword evidence="2" id="KW-1185">Reference proteome</keyword>
<evidence type="ECO:0000313" key="1">
    <source>
        <dbReference type="EMBL" id="KAF9521481.1"/>
    </source>
</evidence>